<keyword evidence="1" id="KW-0479">Metal-binding</keyword>
<dbReference type="GO" id="GO:0008270">
    <property type="term" value="F:zinc ion binding"/>
    <property type="evidence" value="ECO:0007669"/>
    <property type="project" value="UniProtKB-KW"/>
</dbReference>
<evidence type="ECO:0000256" key="2">
    <source>
        <dbReference type="SAM" id="MobiDB-lite"/>
    </source>
</evidence>
<dbReference type="EMBL" id="CCKQ01012030">
    <property type="protein sequence ID" value="CDW83637.1"/>
    <property type="molecule type" value="Genomic_DNA"/>
</dbReference>
<keyword evidence="1" id="KW-0862">Zinc</keyword>
<dbReference type="InterPro" id="IPR001841">
    <property type="entry name" value="Znf_RING"/>
</dbReference>
<organism evidence="4 5">
    <name type="scientific">Stylonychia lemnae</name>
    <name type="common">Ciliate</name>
    <dbReference type="NCBI Taxonomy" id="5949"/>
    <lineage>
        <taxon>Eukaryota</taxon>
        <taxon>Sar</taxon>
        <taxon>Alveolata</taxon>
        <taxon>Ciliophora</taxon>
        <taxon>Intramacronucleata</taxon>
        <taxon>Spirotrichea</taxon>
        <taxon>Stichotrichia</taxon>
        <taxon>Sporadotrichida</taxon>
        <taxon>Oxytrichidae</taxon>
        <taxon>Stylonychinae</taxon>
        <taxon>Stylonychia</taxon>
    </lineage>
</organism>
<feature type="domain" description="RING-type" evidence="3">
    <location>
        <begin position="216"/>
        <end position="254"/>
    </location>
</feature>
<evidence type="ECO:0000256" key="1">
    <source>
        <dbReference type="PROSITE-ProRule" id="PRU00175"/>
    </source>
</evidence>
<dbReference type="InterPro" id="IPR013083">
    <property type="entry name" value="Znf_RING/FYVE/PHD"/>
</dbReference>
<dbReference type="Proteomes" id="UP000039865">
    <property type="component" value="Unassembled WGS sequence"/>
</dbReference>
<feature type="compositionally biased region" description="Low complexity" evidence="2">
    <location>
        <begin position="43"/>
        <end position="59"/>
    </location>
</feature>
<proteinExistence type="predicted"/>
<gene>
    <name evidence="4" type="primary">Contig861.g938</name>
    <name evidence="4" type="ORF">STYLEM_12685</name>
</gene>
<reference evidence="4 5" key="1">
    <citation type="submission" date="2014-06" db="EMBL/GenBank/DDBJ databases">
        <authorList>
            <person name="Swart Estienne"/>
        </authorList>
    </citation>
    <scope>NUCLEOTIDE SEQUENCE [LARGE SCALE GENOMIC DNA]</scope>
    <source>
        <strain evidence="4 5">130c</strain>
    </source>
</reference>
<accession>A0A078AQW8</accession>
<protein>
    <submittedName>
        <fullName evidence="4">von willebrand factor type a domain containing protein</fullName>
    </submittedName>
</protein>
<sequence>MYIEIIKEKVSNLSKVLLLEKRNAQQFTYEGNKSDIKQREQMQKQSQQSQNKNNYSSKNCPLNDPRLEGFELKQQDFCVRDMTGEVCFEMNKKQQVSNVEIDKKISTIDYLFEKESKPVIKSLFYGSAASKIIKTYQINVGDLVRVELTVPLDFNNQAYQNVIVGELSPINNTYNLSFRICEPSIFRRILPTVIIAEIIRYRGQEDEECPQGQEPCALCLTNKRKIFYNCGHLCTCLACDLKLRGFRGQCPICRETIECREYVYA</sequence>
<feature type="compositionally biased region" description="Basic and acidic residues" evidence="2">
    <location>
        <begin position="32"/>
        <end position="42"/>
    </location>
</feature>
<evidence type="ECO:0000259" key="3">
    <source>
        <dbReference type="PROSITE" id="PS50089"/>
    </source>
</evidence>
<feature type="region of interest" description="Disordered" evidence="2">
    <location>
        <begin position="30"/>
        <end position="60"/>
    </location>
</feature>
<dbReference type="Pfam" id="PF13920">
    <property type="entry name" value="zf-C3HC4_3"/>
    <property type="match status" value="1"/>
</dbReference>
<dbReference type="InParanoid" id="A0A078AQW8"/>
<name>A0A078AQW8_STYLE</name>
<dbReference type="OrthoDB" id="6078042at2759"/>
<evidence type="ECO:0000313" key="4">
    <source>
        <dbReference type="EMBL" id="CDW83637.1"/>
    </source>
</evidence>
<dbReference type="Gene3D" id="3.30.40.10">
    <property type="entry name" value="Zinc/RING finger domain, C3HC4 (zinc finger)"/>
    <property type="match status" value="1"/>
</dbReference>
<keyword evidence="1" id="KW-0863">Zinc-finger</keyword>
<dbReference type="PROSITE" id="PS50089">
    <property type="entry name" value="ZF_RING_2"/>
    <property type="match status" value="1"/>
</dbReference>
<dbReference type="AlphaFoldDB" id="A0A078AQW8"/>
<keyword evidence="5" id="KW-1185">Reference proteome</keyword>
<evidence type="ECO:0000313" key="5">
    <source>
        <dbReference type="Proteomes" id="UP000039865"/>
    </source>
</evidence>